<feature type="compositionally biased region" description="Polar residues" evidence="1">
    <location>
        <begin position="8"/>
        <end position="17"/>
    </location>
</feature>
<dbReference type="SUPFAM" id="SSF52540">
    <property type="entry name" value="P-loop containing nucleoside triphosphate hydrolases"/>
    <property type="match status" value="1"/>
</dbReference>
<feature type="region of interest" description="Disordered" evidence="1">
    <location>
        <begin position="1"/>
        <end position="27"/>
    </location>
</feature>
<dbReference type="Gene3D" id="1.25.40.10">
    <property type="entry name" value="Tetratricopeptide repeat domain"/>
    <property type="match status" value="2"/>
</dbReference>
<dbReference type="InterPro" id="IPR011990">
    <property type="entry name" value="TPR-like_helical_dom_sf"/>
</dbReference>
<dbReference type="Gene3D" id="3.40.50.300">
    <property type="entry name" value="P-loop containing nucleotide triphosphate hydrolases"/>
    <property type="match status" value="1"/>
</dbReference>
<evidence type="ECO:0000259" key="3">
    <source>
        <dbReference type="Pfam" id="PF25000"/>
    </source>
</evidence>
<feature type="region of interest" description="Disordered" evidence="1">
    <location>
        <begin position="420"/>
        <end position="475"/>
    </location>
</feature>
<dbReference type="GO" id="GO:0043531">
    <property type="term" value="F:ADP binding"/>
    <property type="evidence" value="ECO:0007669"/>
    <property type="project" value="InterPro"/>
</dbReference>
<dbReference type="InterPro" id="IPR027417">
    <property type="entry name" value="P-loop_NTPase"/>
</dbReference>
<dbReference type="PANTHER" id="PTHR46082">
    <property type="entry name" value="ATP/GTP-BINDING PROTEIN-RELATED"/>
    <property type="match status" value="1"/>
</dbReference>
<dbReference type="Pfam" id="PF13424">
    <property type="entry name" value="TPR_12"/>
    <property type="match status" value="2"/>
</dbReference>
<dbReference type="NCBIfam" id="NF040586">
    <property type="entry name" value="FxSxx_TPR"/>
    <property type="match status" value="1"/>
</dbReference>
<evidence type="ECO:0000259" key="2">
    <source>
        <dbReference type="Pfam" id="PF00931"/>
    </source>
</evidence>
<name>A0A8J4EHG4_9ACTN</name>
<evidence type="ECO:0000313" key="5">
    <source>
        <dbReference type="Proteomes" id="UP000635606"/>
    </source>
</evidence>
<organism evidence="4 5">
    <name type="scientific">Virgisporangium ochraceum</name>
    <dbReference type="NCBI Taxonomy" id="65505"/>
    <lineage>
        <taxon>Bacteria</taxon>
        <taxon>Bacillati</taxon>
        <taxon>Actinomycetota</taxon>
        <taxon>Actinomycetes</taxon>
        <taxon>Micromonosporales</taxon>
        <taxon>Micromonosporaceae</taxon>
        <taxon>Virgisporangium</taxon>
    </lineage>
</organism>
<dbReference type="Proteomes" id="UP000635606">
    <property type="component" value="Unassembled WGS sequence"/>
</dbReference>
<dbReference type="RefSeq" id="WP_203934483.1">
    <property type="nucleotide sequence ID" value="NZ_BOPH01000142.1"/>
</dbReference>
<accession>A0A8J4EHG4</accession>
<feature type="domain" description="NB-ARC" evidence="2">
    <location>
        <begin position="485"/>
        <end position="635"/>
    </location>
</feature>
<evidence type="ECO:0000313" key="4">
    <source>
        <dbReference type="EMBL" id="GIJ74698.1"/>
    </source>
</evidence>
<dbReference type="Pfam" id="PF25000">
    <property type="entry name" value="DUF7779"/>
    <property type="match status" value="1"/>
</dbReference>
<keyword evidence="5" id="KW-1185">Reference proteome</keyword>
<feature type="domain" description="DUF7779" evidence="3">
    <location>
        <begin position="718"/>
        <end position="804"/>
    </location>
</feature>
<reference evidence="4" key="1">
    <citation type="submission" date="2021-01" db="EMBL/GenBank/DDBJ databases">
        <title>Whole genome shotgun sequence of Virgisporangium ochraceum NBRC 16418.</title>
        <authorList>
            <person name="Komaki H."/>
            <person name="Tamura T."/>
        </authorList>
    </citation>
    <scope>NUCLEOTIDE SEQUENCE</scope>
    <source>
        <strain evidence="4">NBRC 16418</strain>
    </source>
</reference>
<gene>
    <name evidence="4" type="ORF">Voc01_096150</name>
</gene>
<dbReference type="PANTHER" id="PTHR46082:SF6">
    <property type="entry name" value="AAA+ ATPASE DOMAIN-CONTAINING PROTEIN-RELATED"/>
    <property type="match status" value="1"/>
</dbReference>
<dbReference type="InterPro" id="IPR002182">
    <property type="entry name" value="NB-ARC"/>
</dbReference>
<proteinExistence type="predicted"/>
<dbReference type="Pfam" id="PF00931">
    <property type="entry name" value="NB-ARC"/>
    <property type="match status" value="1"/>
</dbReference>
<sequence>MRMGDRSPMNQSTSIPPQHTAAPPGDSVWRNSEAIVVIDDTPVMEFWSEEIATFAETLSADLGFRDVHLRWMSADGRDGPMVGTEPGHASRRPDDILDATRQQVIFLVTHGRSAIWRNGLVQPVLASWAAAAPVAVVNLLPQQAWHRSGMATTEVEWEQPGNRSSWRVIGLDLRFVERRDDAPVEAVPVLERGLNWLERWTRLTTGSSARPVDLPAVLVSVGDRKPEPVSGHFGTADLVARFRAFASPAAFTLATRLAAAPLNGRMLRALPRTVPRAKALELTEVLTSDLVRQVIHDSGGPGDTRILFDFVPGVREQLLELGYRDRTIEVQHVVEGELGRDVEVIRGLTQRIKEPGSTTYPRVSPATEPFLRVEFAVHLSLGGANLIAAELLSRAIGSPIPPQRTYSNPRAESPMSEILRSAGSPEASTRPSTGGLPYDRQPGGGAVTTTADRTESAEVGAPRPATIVGGVPPRNPDFTGRQDLLDELHQRLGVGTTAVLPEAVHGRGGVGKSALVVEYVYKHEQDFDLIWWIPAERPVQIQSALGDLAARLGLEVPSTANTAVPAVLEALRVGRPVSNWLLVFDNAEQPAEVERFFPKGGAGSIVVTSRNEQWREIANSLPVNVFDRDESIEMLRGRGPELGAENADRLAAALGDLPLAIELAAAWRAETEMSAENYLELLQNSRPELGDDVPRTDQDYPELVAAAWNVSLNGLRDRDPDALRLLQVCAFFAPEPISTVLLSRPRGLRIHDTLDRLIRNPDRLRNAIRNFGRLSLARIDHRNNSFQMHRLVQRVLISQMDPEDRNAMKHGAHLLLAGNDPSQPDEAEQWSRYAELYPHLVASEAEECPDELVRDMVLNETKYLWRWGDHVGARDLAQRAYNAWSADGKEAGRDTLGMAAHLGFMHFVVGDYAAAAELNARTLELYRETIGDDQEQTLYAVGAVGADHRVAGDFTGALELSRSVYEQSRRRFGDDDPFTLRAAHNLGVSMRLSSLFGQALRLDEQTHRRFVQILGAEHRDTLDSLHGVNLDRRELGDYVAAHVSQENVVATARRVLRYEDHPDVLGWSHSLASFRRKAGDHVGALNLSSDVRHRYRLRYGDNHPATVLATLTLSIDQRVTGDLRTAREYGEEAVAGLRQLYGEEHPHTAGSQVDLAVTLRLLNEAEHARTLNEQALRRLVDRLGESHALVLSARINLASDHYELGEYEQAEALDRETLRRCLDRDGLGDRHPTTLACAANHAMDLRALKRTGEASGLFEDTIHKFRQILGEAHPASRAAAAGVRANCDIDPLLL</sequence>
<dbReference type="InterPro" id="IPR056681">
    <property type="entry name" value="DUF7779"/>
</dbReference>
<dbReference type="InterPro" id="IPR053137">
    <property type="entry name" value="NLR-like"/>
</dbReference>
<dbReference type="EMBL" id="BOPH01000142">
    <property type="protein sequence ID" value="GIJ74698.1"/>
    <property type="molecule type" value="Genomic_DNA"/>
</dbReference>
<dbReference type="SUPFAM" id="SSF48452">
    <property type="entry name" value="TPR-like"/>
    <property type="match status" value="3"/>
</dbReference>
<protein>
    <submittedName>
        <fullName evidence="4">Cytochrome c</fullName>
    </submittedName>
</protein>
<dbReference type="Pfam" id="PF13374">
    <property type="entry name" value="TPR_10"/>
    <property type="match status" value="1"/>
</dbReference>
<evidence type="ECO:0000256" key="1">
    <source>
        <dbReference type="SAM" id="MobiDB-lite"/>
    </source>
</evidence>
<comment type="caution">
    <text evidence="4">The sequence shown here is derived from an EMBL/GenBank/DDBJ whole genome shotgun (WGS) entry which is preliminary data.</text>
</comment>